<protein>
    <submittedName>
        <fullName evidence="2">Uncharacterized protein</fullName>
    </submittedName>
</protein>
<evidence type="ECO:0000313" key="2">
    <source>
        <dbReference type="EMBL" id="CAD1845723.1"/>
    </source>
</evidence>
<feature type="region of interest" description="Disordered" evidence="1">
    <location>
        <begin position="63"/>
        <end position="92"/>
    </location>
</feature>
<name>A0A6V7QRE4_ANACO</name>
<feature type="compositionally biased region" description="Polar residues" evidence="1">
    <location>
        <begin position="1"/>
        <end position="10"/>
    </location>
</feature>
<feature type="region of interest" description="Disordered" evidence="1">
    <location>
        <begin position="1"/>
        <end position="32"/>
    </location>
</feature>
<evidence type="ECO:0000256" key="1">
    <source>
        <dbReference type="SAM" id="MobiDB-lite"/>
    </source>
</evidence>
<feature type="compositionally biased region" description="Basic residues" evidence="1">
    <location>
        <begin position="75"/>
        <end position="92"/>
    </location>
</feature>
<proteinExistence type="predicted"/>
<accession>A0A6V7QRE4</accession>
<organism evidence="2">
    <name type="scientific">Ananas comosus var. bracteatus</name>
    <name type="common">red pineapple</name>
    <dbReference type="NCBI Taxonomy" id="296719"/>
    <lineage>
        <taxon>Eukaryota</taxon>
        <taxon>Viridiplantae</taxon>
        <taxon>Streptophyta</taxon>
        <taxon>Embryophyta</taxon>
        <taxon>Tracheophyta</taxon>
        <taxon>Spermatophyta</taxon>
        <taxon>Magnoliopsida</taxon>
        <taxon>Liliopsida</taxon>
        <taxon>Poales</taxon>
        <taxon>Bromeliaceae</taxon>
        <taxon>Bromelioideae</taxon>
        <taxon>Ananas</taxon>
    </lineage>
</organism>
<sequence length="152" mass="16092">MGLGSASTATPLLARSRRGGGGEGAGGGEERAMAGMGVGRDVEGVEAGVAHSRPCHTDVSVRVFAGVGHPDPRGTHRNPRARRRRSPESRHLRHRWAWGVPWKLCPGRPTGRKASHARHLPAEILDYSSTYGSSIIDGLYLRNADLGAAGSD</sequence>
<gene>
    <name evidence="2" type="ORF">CB5_LOCUS28934</name>
</gene>
<reference evidence="2" key="1">
    <citation type="submission" date="2020-07" db="EMBL/GenBank/DDBJ databases">
        <authorList>
            <person name="Lin J."/>
        </authorList>
    </citation>
    <scope>NUCLEOTIDE SEQUENCE</scope>
</reference>
<dbReference type="EMBL" id="CAJEUB010000004">
    <property type="protein sequence ID" value="CAD1845723.1"/>
    <property type="molecule type" value="Genomic_DNA"/>
</dbReference>
<dbReference type="AlphaFoldDB" id="A0A6V7QRE4"/>